<dbReference type="InterPro" id="IPR036412">
    <property type="entry name" value="HAD-like_sf"/>
</dbReference>
<dbReference type="SFLD" id="SFLDG01129">
    <property type="entry name" value="C1.5:_HAD__Beta-PGM__Phosphata"/>
    <property type="match status" value="1"/>
</dbReference>
<accession>A0A5M6D403</accession>
<dbReference type="InterPro" id="IPR044924">
    <property type="entry name" value="HAD-SF_hydro_IA_REG-2-like_cap"/>
</dbReference>
<dbReference type="Proteomes" id="UP000324479">
    <property type="component" value="Unassembled WGS sequence"/>
</dbReference>
<gene>
    <name evidence="1" type="ORF">FYK55_15515</name>
</gene>
<dbReference type="SUPFAM" id="SSF56784">
    <property type="entry name" value="HAD-like"/>
    <property type="match status" value="1"/>
</dbReference>
<dbReference type="PANTHER" id="PTHR46191">
    <property type="match status" value="1"/>
</dbReference>
<reference evidence="1 2" key="1">
    <citation type="submission" date="2019-08" db="EMBL/GenBank/DDBJ databases">
        <authorList>
            <person name="Dhanesh K."/>
            <person name="Kumar G."/>
            <person name="Sasikala C."/>
            <person name="Venkata Ramana C."/>
        </authorList>
    </citation>
    <scope>NUCLEOTIDE SEQUENCE [LARGE SCALE GENOMIC DNA]</scope>
    <source>
        <strain evidence="1 2">JC645</strain>
    </source>
</reference>
<dbReference type="Pfam" id="PF00702">
    <property type="entry name" value="Hydrolase"/>
    <property type="match status" value="1"/>
</dbReference>
<dbReference type="PANTHER" id="PTHR46191:SF2">
    <property type="entry name" value="HALOACID DEHALOGENASE-LIKE HYDROLASE DOMAIN-CONTAINING PROTEIN 3"/>
    <property type="match status" value="1"/>
</dbReference>
<protein>
    <submittedName>
        <fullName evidence="1">HAD-IA family hydrolase</fullName>
    </submittedName>
</protein>
<evidence type="ECO:0000313" key="2">
    <source>
        <dbReference type="Proteomes" id="UP000324479"/>
    </source>
</evidence>
<dbReference type="AlphaFoldDB" id="A0A5M6D403"/>
<dbReference type="InterPro" id="IPR023214">
    <property type="entry name" value="HAD_sf"/>
</dbReference>
<keyword evidence="2" id="KW-1185">Reference proteome</keyword>
<dbReference type="SFLD" id="SFLDS00003">
    <property type="entry name" value="Haloacid_Dehalogenase"/>
    <property type="match status" value="1"/>
</dbReference>
<evidence type="ECO:0000313" key="1">
    <source>
        <dbReference type="EMBL" id="KAA5542211.1"/>
    </source>
</evidence>
<dbReference type="InterPro" id="IPR051828">
    <property type="entry name" value="HAD-like_hydrolase_domain"/>
</dbReference>
<dbReference type="GO" id="GO:0016787">
    <property type="term" value="F:hydrolase activity"/>
    <property type="evidence" value="ECO:0007669"/>
    <property type="project" value="UniProtKB-KW"/>
</dbReference>
<comment type="caution">
    <text evidence="1">The sequence shown here is derived from an EMBL/GenBank/DDBJ whole genome shotgun (WGS) entry which is preliminary data.</text>
</comment>
<dbReference type="Gene3D" id="3.40.50.1000">
    <property type="entry name" value="HAD superfamily/HAD-like"/>
    <property type="match status" value="1"/>
</dbReference>
<keyword evidence="1" id="KW-0378">Hydrolase</keyword>
<dbReference type="EMBL" id="VWOX01000008">
    <property type="protein sequence ID" value="KAA5542211.1"/>
    <property type="molecule type" value="Genomic_DNA"/>
</dbReference>
<dbReference type="PRINTS" id="PR00413">
    <property type="entry name" value="HADHALOGNASE"/>
</dbReference>
<name>A0A5M6D403_9BACT</name>
<dbReference type="InterPro" id="IPR006439">
    <property type="entry name" value="HAD-SF_hydro_IA"/>
</dbReference>
<sequence>MPTPSQGVQGSARGPVANGTSMRPYDWIVFDSTGTLMTPDPEPAVAYQAAGRRLGLDVPLEAVRRNLKSAMGKHFLGACADLPTDAAYERQRWKQIVRDALLGLPEHRLEDVFDQLWEYFAVPDHWQVFADVAPTLQRLRRQGYRLAVASNFDARLRRILEGMQLTDQVDEILISSDLGWSKPNPRFYGAATERLAAADRSRVLMIGDTHHGDVVVARESGWHARHLVRDQADALSTLTADL</sequence>
<dbReference type="NCBIfam" id="TIGR01549">
    <property type="entry name" value="HAD-SF-IA-v1"/>
    <property type="match status" value="1"/>
</dbReference>
<proteinExistence type="predicted"/>
<dbReference type="Gene3D" id="1.10.150.720">
    <property type="entry name" value="Haloacid dehalogenase-like hydrolase"/>
    <property type="match status" value="1"/>
</dbReference>
<organism evidence="1 2">
    <name type="scientific">Roseiconus nitratireducens</name>
    <dbReference type="NCBI Taxonomy" id="2605748"/>
    <lineage>
        <taxon>Bacteria</taxon>
        <taxon>Pseudomonadati</taxon>
        <taxon>Planctomycetota</taxon>
        <taxon>Planctomycetia</taxon>
        <taxon>Pirellulales</taxon>
        <taxon>Pirellulaceae</taxon>
        <taxon>Roseiconus</taxon>
    </lineage>
</organism>